<comment type="caution">
    <text evidence="2">The sequence shown here is derived from an EMBL/GenBank/DDBJ whole genome shotgun (WGS) entry which is preliminary data.</text>
</comment>
<evidence type="ECO:0000313" key="3">
    <source>
        <dbReference type="Proteomes" id="UP000257109"/>
    </source>
</evidence>
<name>A0A371HDE1_MUCPR</name>
<gene>
    <name evidence="2" type="ORF">CR513_15996</name>
</gene>
<dbReference type="PANTHER" id="PTHR46249:SF29">
    <property type="entry name" value="VIRAL MOVEMENT PROTEIN"/>
    <property type="match status" value="1"/>
</dbReference>
<organism evidence="2 3">
    <name type="scientific">Mucuna pruriens</name>
    <name type="common">Velvet bean</name>
    <name type="synonym">Dolichos pruriens</name>
    <dbReference type="NCBI Taxonomy" id="157652"/>
    <lineage>
        <taxon>Eukaryota</taxon>
        <taxon>Viridiplantae</taxon>
        <taxon>Streptophyta</taxon>
        <taxon>Embryophyta</taxon>
        <taxon>Tracheophyta</taxon>
        <taxon>Spermatophyta</taxon>
        <taxon>Magnoliopsida</taxon>
        <taxon>eudicotyledons</taxon>
        <taxon>Gunneridae</taxon>
        <taxon>Pentapetalae</taxon>
        <taxon>rosids</taxon>
        <taxon>fabids</taxon>
        <taxon>Fabales</taxon>
        <taxon>Fabaceae</taxon>
        <taxon>Papilionoideae</taxon>
        <taxon>50 kb inversion clade</taxon>
        <taxon>NPAAA clade</taxon>
        <taxon>indigoferoid/millettioid clade</taxon>
        <taxon>Phaseoleae</taxon>
        <taxon>Mucuna</taxon>
    </lineage>
</organism>
<dbReference type="EMBL" id="QJKJ01002907">
    <property type="protein sequence ID" value="RDY00782.1"/>
    <property type="molecule type" value="Genomic_DNA"/>
</dbReference>
<dbReference type="PANTHER" id="PTHR46249">
    <property type="entry name" value="CCHC-TYPE DOMAIN-CONTAINING PROTEIN-RELATED"/>
    <property type="match status" value="1"/>
</dbReference>
<evidence type="ECO:0000313" key="2">
    <source>
        <dbReference type="EMBL" id="RDY00782.1"/>
    </source>
</evidence>
<protein>
    <submittedName>
        <fullName evidence="2">Uncharacterized protein</fullName>
    </submittedName>
</protein>
<dbReference type="Proteomes" id="UP000257109">
    <property type="component" value="Unassembled WGS sequence"/>
</dbReference>
<dbReference type="AlphaFoldDB" id="A0A371HDE1"/>
<accession>A0A371HDE1</accession>
<feature type="non-terminal residue" evidence="2">
    <location>
        <position position="1"/>
    </location>
</feature>
<evidence type="ECO:0000256" key="1">
    <source>
        <dbReference type="SAM" id="MobiDB-lite"/>
    </source>
</evidence>
<keyword evidence="3" id="KW-1185">Reference proteome</keyword>
<dbReference type="OrthoDB" id="1459757at2759"/>
<sequence>MTTPFKTKDINEDISQKDIKSLMEQANYTNKYLQVIGEPIGKEKIFTKFKDKEVTPSHVQFEKPLFMSKLKNHYSNHLRLVFLKTIPETPQTSEDSHKIRTRQTSKLINIIDKDNDKTSNQASKDSSMSKKEINSINTKNWKTPSKLYYERPTAPDLLLEE</sequence>
<reference evidence="2" key="1">
    <citation type="submission" date="2018-05" db="EMBL/GenBank/DDBJ databases">
        <title>Draft genome of Mucuna pruriens seed.</title>
        <authorList>
            <person name="Nnadi N.E."/>
            <person name="Vos R."/>
            <person name="Hasami M.H."/>
            <person name="Devisetty U.K."/>
            <person name="Aguiy J.C."/>
        </authorList>
    </citation>
    <scope>NUCLEOTIDE SEQUENCE [LARGE SCALE GENOMIC DNA]</scope>
    <source>
        <strain evidence="2">JCA_2017</strain>
    </source>
</reference>
<feature type="region of interest" description="Disordered" evidence="1">
    <location>
        <begin position="112"/>
        <end position="137"/>
    </location>
</feature>
<proteinExistence type="predicted"/>